<dbReference type="OrthoDB" id="5410752at2759"/>
<protein>
    <recommendedName>
        <fullName evidence="2">DUF8035 domain-containing protein</fullName>
    </recommendedName>
</protein>
<sequence>MSRRTSRREYREDEFYESEQDRYPSGPRRERVFKEKRETETDRQRRTSGPPVRELERLHVREHSAPDFMRESFGPRRESEQLVLRRDEDNEEEEFEEEKEEDYHRRPSRRWEREAGRRASLQENRAPIREVEREEFVVKEDNKGRRRKSVEWDMEREEVFSERERRPRDEEEVSRRERKDDRRSKRRPPSPPEYEGDDKFHRYYSDRESYARGSDGHRKPTGFQSRSRHRRSDEEFLLRRKRREIIRGPHEMEEEEEEEEEFIEEDQSPSPELPPLREPPVVRAPSIHQEIVTHHRHIDHGYEIDHPPLRDPSLGPRSRKNSFEELEIRETRSGRRGRSSREDVVVVRPREEESKSPSPVRRRSQESLDETKRKEIMISEIRPRSLDRDVWQAHGSLRRREETSLRRGEVYEKEIKELEIVDVPPGIRRSQFDEKREESTDDEIEADRGRIARRYTGIKDKRDRLWTEITKDLVVKEAIERSGYEFEETELFYYVFSYLRYEDIAALVELSDKIRRARRRRIHEIHRERLSMPPAPILALAPPPPPPPPLLEMARPPPLPAISDRKRLPAPRRSWDEIRYKEEELVVDDGRRSSRRARSRR</sequence>
<feature type="compositionally biased region" description="Basic and acidic residues" evidence="1">
    <location>
        <begin position="101"/>
        <end position="117"/>
    </location>
</feature>
<dbReference type="STRING" id="1073090.A0A1L9SMD3"/>
<feature type="compositionally biased region" description="Acidic residues" evidence="1">
    <location>
        <begin position="252"/>
        <end position="267"/>
    </location>
</feature>
<feature type="region of interest" description="Disordered" evidence="1">
    <location>
        <begin position="543"/>
        <end position="566"/>
    </location>
</feature>
<evidence type="ECO:0000256" key="1">
    <source>
        <dbReference type="SAM" id="MobiDB-lite"/>
    </source>
</evidence>
<feature type="compositionally biased region" description="Basic and acidic residues" evidence="1">
    <location>
        <begin position="53"/>
        <end position="88"/>
    </location>
</feature>
<dbReference type="InterPro" id="IPR058348">
    <property type="entry name" value="DUF8035"/>
</dbReference>
<dbReference type="EMBL" id="KV878339">
    <property type="protein sequence ID" value="OJJ48385.1"/>
    <property type="molecule type" value="Genomic_DNA"/>
</dbReference>
<dbReference type="VEuPathDB" id="FungiDB:ASPZODRAFT_1579904"/>
<gene>
    <name evidence="3" type="ORF">ASPZODRAFT_1579904</name>
</gene>
<feature type="compositionally biased region" description="Basic and acidic residues" evidence="1">
    <location>
        <begin position="363"/>
        <end position="376"/>
    </location>
</feature>
<keyword evidence="4" id="KW-1185">Reference proteome</keyword>
<dbReference type="Pfam" id="PF26118">
    <property type="entry name" value="DUF8035"/>
    <property type="match status" value="1"/>
</dbReference>
<dbReference type="GeneID" id="34612801"/>
<feature type="compositionally biased region" description="Pro residues" evidence="1">
    <location>
        <begin position="543"/>
        <end position="560"/>
    </location>
</feature>
<reference evidence="4" key="1">
    <citation type="journal article" date="2017" name="Genome Biol.">
        <title>Comparative genomics reveals high biological diversity and specific adaptations in the industrially and medically important fungal genus Aspergillus.</title>
        <authorList>
            <person name="de Vries R.P."/>
            <person name="Riley R."/>
            <person name="Wiebenga A."/>
            <person name="Aguilar-Osorio G."/>
            <person name="Amillis S."/>
            <person name="Uchima C.A."/>
            <person name="Anderluh G."/>
            <person name="Asadollahi M."/>
            <person name="Askin M."/>
            <person name="Barry K."/>
            <person name="Battaglia E."/>
            <person name="Bayram O."/>
            <person name="Benocci T."/>
            <person name="Braus-Stromeyer S.A."/>
            <person name="Caldana C."/>
            <person name="Canovas D."/>
            <person name="Cerqueira G.C."/>
            <person name="Chen F."/>
            <person name="Chen W."/>
            <person name="Choi C."/>
            <person name="Clum A."/>
            <person name="Dos Santos R.A."/>
            <person name="Damasio A.R."/>
            <person name="Diallinas G."/>
            <person name="Emri T."/>
            <person name="Fekete E."/>
            <person name="Flipphi M."/>
            <person name="Freyberg S."/>
            <person name="Gallo A."/>
            <person name="Gournas C."/>
            <person name="Habgood R."/>
            <person name="Hainaut M."/>
            <person name="Harispe M.L."/>
            <person name="Henrissat B."/>
            <person name="Hilden K.S."/>
            <person name="Hope R."/>
            <person name="Hossain A."/>
            <person name="Karabika E."/>
            <person name="Karaffa L."/>
            <person name="Karanyi Z."/>
            <person name="Krasevec N."/>
            <person name="Kuo A."/>
            <person name="Kusch H."/>
            <person name="LaButti K."/>
            <person name="Lagendijk E.L."/>
            <person name="Lapidus A."/>
            <person name="Levasseur A."/>
            <person name="Lindquist E."/>
            <person name="Lipzen A."/>
            <person name="Logrieco A.F."/>
            <person name="MacCabe A."/>
            <person name="Maekelae M.R."/>
            <person name="Malavazi I."/>
            <person name="Melin P."/>
            <person name="Meyer V."/>
            <person name="Mielnichuk N."/>
            <person name="Miskei M."/>
            <person name="Molnar A.P."/>
            <person name="Mule G."/>
            <person name="Ngan C.Y."/>
            <person name="Orejas M."/>
            <person name="Orosz E."/>
            <person name="Ouedraogo J.P."/>
            <person name="Overkamp K.M."/>
            <person name="Park H.-S."/>
            <person name="Perrone G."/>
            <person name="Piumi F."/>
            <person name="Punt P.J."/>
            <person name="Ram A.F."/>
            <person name="Ramon A."/>
            <person name="Rauscher S."/>
            <person name="Record E."/>
            <person name="Riano-Pachon D.M."/>
            <person name="Robert V."/>
            <person name="Roehrig J."/>
            <person name="Ruller R."/>
            <person name="Salamov A."/>
            <person name="Salih N.S."/>
            <person name="Samson R.A."/>
            <person name="Sandor E."/>
            <person name="Sanguinetti M."/>
            <person name="Schuetze T."/>
            <person name="Sepcic K."/>
            <person name="Shelest E."/>
            <person name="Sherlock G."/>
            <person name="Sophianopoulou V."/>
            <person name="Squina F.M."/>
            <person name="Sun H."/>
            <person name="Susca A."/>
            <person name="Todd R.B."/>
            <person name="Tsang A."/>
            <person name="Unkles S.E."/>
            <person name="van de Wiele N."/>
            <person name="van Rossen-Uffink D."/>
            <person name="Oliveira J.V."/>
            <person name="Vesth T.C."/>
            <person name="Visser J."/>
            <person name="Yu J.-H."/>
            <person name="Zhou M."/>
            <person name="Andersen M.R."/>
            <person name="Archer D.B."/>
            <person name="Baker S.E."/>
            <person name="Benoit I."/>
            <person name="Brakhage A.A."/>
            <person name="Braus G.H."/>
            <person name="Fischer R."/>
            <person name="Frisvad J.C."/>
            <person name="Goldman G.H."/>
            <person name="Houbraken J."/>
            <person name="Oakley B."/>
            <person name="Pocsi I."/>
            <person name="Scazzocchio C."/>
            <person name="Seiboth B."/>
            <person name="vanKuyk P.A."/>
            <person name="Wortman J."/>
            <person name="Dyer P.S."/>
            <person name="Grigoriev I.V."/>
        </authorList>
    </citation>
    <scope>NUCLEOTIDE SEQUENCE [LARGE SCALE GENOMIC DNA]</scope>
    <source>
        <strain evidence="4">CBS 506.65</strain>
    </source>
</reference>
<proteinExistence type="predicted"/>
<feature type="region of interest" description="Disordered" evidence="1">
    <location>
        <begin position="1"/>
        <end position="376"/>
    </location>
</feature>
<evidence type="ECO:0000313" key="3">
    <source>
        <dbReference type="EMBL" id="OJJ48385.1"/>
    </source>
</evidence>
<feature type="compositionally biased region" description="Basic and acidic residues" evidence="1">
    <location>
        <begin position="299"/>
        <end position="309"/>
    </location>
</feature>
<organism evidence="3 4">
    <name type="scientific">Penicilliopsis zonata CBS 506.65</name>
    <dbReference type="NCBI Taxonomy" id="1073090"/>
    <lineage>
        <taxon>Eukaryota</taxon>
        <taxon>Fungi</taxon>
        <taxon>Dikarya</taxon>
        <taxon>Ascomycota</taxon>
        <taxon>Pezizomycotina</taxon>
        <taxon>Eurotiomycetes</taxon>
        <taxon>Eurotiomycetidae</taxon>
        <taxon>Eurotiales</taxon>
        <taxon>Aspergillaceae</taxon>
        <taxon>Penicilliopsis</taxon>
    </lineage>
</organism>
<dbReference type="Proteomes" id="UP000184188">
    <property type="component" value="Unassembled WGS sequence"/>
</dbReference>
<feature type="compositionally biased region" description="Basic and acidic residues" evidence="1">
    <location>
        <begin position="126"/>
        <end position="183"/>
    </location>
</feature>
<feature type="compositionally biased region" description="Basic and acidic residues" evidence="1">
    <location>
        <begin position="197"/>
        <end position="218"/>
    </location>
</feature>
<feature type="compositionally biased region" description="Basic and acidic residues" evidence="1">
    <location>
        <begin position="7"/>
        <end position="45"/>
    </location>
</feature>
<feature type="compositionally biased region" description="Acidic residues" evidence="1">
    <location>
        <begin position="89"/>
        <end position="100"/>
    </location>
</feature>
<evidence type="ECO:0000313" key="4">
    <source>
        <dbReference type="Proteomes" id="UP000184188"/>
    </source>
</evidence>
<feature type="domain" description="DUF8035" evidence="2">
    <location>
        <begin position="463"/>
        <end position="517"/>
    </location>
</feature>
<feature type="compositionally biased region" description="Basic and acidic residues" evidence="1">
    <location>
        <begin position="321"/>
        <end position="355"/>
    </location>
</feature>
<name>A0A1L9SMD3_9EURO</name>
<dbReference type="RefSeq" id="XP_022582895.1">
    <property type="nucleotide sequence ID" value="XM_022726337.1"/>
</dbReference>
<accession>A0A1L9SMD3</accession>
<evidence type="ECO:0000259" key="2">
    <source>
        <dbReference type="Pfam" id="PF26118"/>
    </source>
</evidence>
<dbReference type="AlphaFoldDB" id="A0A1L9SMD3"/>